<feature type="region of interest" description="Disordered" evidence="1">
    <location>
        <begin position="146"/>
        <end position="204"/>
    </location>
</feature>
<feature type="compositionally biased region" description="Polar residues" evidence="1">
    <location>
        <begin position="332"/>
        <end position="359"/>
    </location>
</feature>
<keyword evidence="3" id="KW-1185">Reference proteome</keyword>
<accession>G0MN92</accession>
<dbReference type="HOGENOM" id="CLU_754834_0_0_1"/>
<feature type="compositionally biased region" description="Basic and acidic residues" evidence="1">
    <location>
        <begin position="218"/>
        <end position="244"/>
    </location>
</feature>
<protein>
    <submittedName>
        <fullName evidence="2">Uncharacterized protein</fullName>
    </submittedName>
</protein>
<dbReference type="InParanoid" id="G0MN92"/>
<feature type="compositionally biased region" description="Basic residues" evidence="1">
    <location>
        <begin position="180"/>
        <end position="189"/>
    </location>
</feature>
<feature type="region of interest" description="Disordered" evidence="1">
    <location>
        <begin position="218"/>
        <end position="269"/>
    </location>
</feature>
<dbReference type="AlphaFoldDB" id="G0MN92"/>
<gene>
    <name evidence="2" type="ORF">CAEBREN_11917</name>
</gene>
<reference evidence="3" key="1">
    <citation type="submission" date="2011-07" db="EMBL/GenBank/DDBJ databases">
        <authorList>
            <consortium name="Caenorhabditis brenneri Sequencing and Analysis Consortium"/>
            <person name="Wilson R.K."/>
        </authorList>
    </citation>
    <scope>NUCLEOTIDE SEQUENCE [LARGE SCALE GENOMIC DNA]</scope>
    <source>
        <strain evidence="3">PB2801</strain>
    </source>
</reference>
<feature type="compositionally biased region" description="Basic and acidic residues" evidence="1">
    <location>
        <begin position="146"/>
        <end position="156"/>
    </location>
</feature>
<evidence type="ECO:0000313" key="2">
    <source>
        <dbReference type="EMBL" id="EGT38266.1"/>
    </source>
</evidence>
<feature type="compositionally biased region" description="Basic residues" evidence="1">
    <location>
        <begin position="157"/>
        <end position="169"/>
    </location>
</feature>
<dbReference type="PANTHER" id="PTHR22084">
    <property type="entry name" value="GEX INTERACTING PROTEIN PROTEIN 4"/>
    <property type="match status" value="1"/>
</dbReference>
<sequence length="367" mass="43109">MQRIRKQSNYLKNKPSDLPVYLDDTVDGEIDVTTVVEPAHHQELKPMNIGMDDMEYADDFEFQDFDNAQDYQEFTRYRRYQEGLRHDFQAYPPAEYYEGVEVDNPEEVDLGELYPEGEHVEKIQNPVEKINKPPLPVKKRYVAPPEEKNLDPIEKEKRKKERLAARARARYQSMSEEQRRKHNQRRRVRQLGINPDTATAEDVAEAKRRMSDFYAKKAEQQRIRYHQLSDEQKREHNRKRSEAGRRRRQQEDNILYANEGEETPEQQELAQQIILKTAKKAEAARLRYARMTPEERKEFNARRAAATRKRRLGYDPEENSVQAYPQEPSEFNGASSAGPSASDNQQVFDDNNGQGTSQDTGDDYYDE</sequence>
<proteinExistence type="predicted"/>
<dbReference type="EMBL" id="GL379803">
    <property type="protein sequence ID" value="EGT38266.1"/>
    <property type="molecule type" value="Genomic_DNA"/>
</dbReference>
<evidence type="ECO:0000313" key="3">
    <source>
        <dbReference type="Proteomes" id="UP000008068"/>
    </source>
</evidence>
<dbReference type="eggNOG" id="ENOG502SKAE">
    <property type="taxonomic scope" value="Eukaryota"/>
</dbReference>
<dbReference type="PANTHER" id="PTHR22084:SF1">
    <property type="entry name" value="BZIP DOMAIN-CONTAINING PROTEIN-RELATED"/>
    <property type="match status" value="1"/>
</dbReference>
<evidence type="ECO:0000256" key="1">
    <source>
        <dbReference type="SAM" id="MobiDB-lite"/>
    </source>
</evidence>
<organism evidence="3">
    <name type="scientific">Caenorhabditis brenneri</name>
    <name type="common">Nematode worm</name>
    <dbReference type="NCBI Taxonomy" id="135651"/>
    <lineage>
        <taxon>Eukaryota</taxon>
        <taxon>Metazoa</taxon>
        <taxon>Ecdysozoa</taxon>
        <taxon>Nematoda</taxon>
        <taxon>Chromadorea</taxon>
        <taxon>Rhabditida</taxon>
        <taxon>Rhabditina</taxon>
        <taxon>Rhabditomorpha</taxon>
        <taxon>Rhabditoidea</taxon>
        <taxon>Rhabditidae</taxon>
        <taxon>Peloderinae</taxon>
        <taxon>Caenorhabditis</taxon>
    </lineage>
</organism>
<dbReference type="Proteomes" id="UP000008068">
    <property type="component" value="Unassembled WGS sequence"/>
</dbReference>
<name>G0MN92_CAEBE</name>
<feature type="compositionally biased region" description="Basic and acidic residues" evidence="1">
    <location>
        <begin position="292"/>
        <end position="301"/>
    </location>
</feature>
<dbReference type="STRING" id="135651.G0MN92"/>
<dbReference type="OrthoDB" id="5874985at2759"/>
<feature type="region of interest" description="Disordered" evidence="1">
    <location>
        <begin position="287"/>
        <end position="367"/>
    </location>
</feature>